<dbReference type="InterPro" id="IPR012340">
    <property type="entry name" value="NA-bd_OB-fold"/>
</dbReference>
<dbReference type="SMART" id="SM00357">
    <property type="entry name" value="CSP"/>
    <property type="match status" value="1"/>
</dbReference>
<name>A0A068VSP5_PROFF</name>
<accession>A0A068VSP5</accession>
<dbReference type="EMBL" id="LM676434">
    <property type="protein sequence ID" value="CEP27297.1"/>
    <property type="molecule type" value="Genomic_DNA"/>
</dbReference>
<dbReference type="PATRIC" id="fig|66712.6.peg.1771"/>
<dbReference type="AlphaFoldDB" id="A0A068VSP5"/>
<proteinExistence type="predicted"/>
<dbReference type="SUPFAM" id="SSF50249">
    <property type="entry name" value="Nucleic acid-binding proteins"/>
    <property type="match status" value="1"/>
</dbReference>
<dbReference type="Gene3D" id="2.40.50.140">
    <property type="entry name" value="Nucleic acid-binding proteins"/>
    <property type="match status" value="1"/>
</dbReference>
<dbReference type="KEGG" id="pfre:RM25_1740"/>
<organism evidence="2">
    <name type="scientific">Propionibacterium freudenreichii subsp. freudenreichii</name>
    <dbReference type="NCBI Taxonomy" id="66712"/>
    <lineage>
        <taxon>Bacteria</taxon>
        <taxon>Bacillati</taxon>
        <taxon>Actinomycetota</taxon>
        <taxon>Actinomycetes</taxon>
        <taxon>Propionibacteriales</taxon>
        <taxon>Propionibacteriaceae</taxon>
        <taxon>Propionibacterium</taxon>
    </lineage>
</organism>
<gene>
    <name evidence="2" type="primary">cspB</name>
    <name evidence="2" type="ORF">PFCIRM138_00770</name>
</gene>
<dbReference type="RefSeq" id="WP_013161684.1">
    <property type="nucleotide sequence ID" value="NZ_CP010341.1"/>
</dbReference>
<reference evidence="2" key="1">
    <citation type="submission" date="2014-08" db="EMBL/GenBank/DDBJ databases">
        <authorList>
            <person name="Falentin Helene"/>
        </authorList>
    </citation>
    <scope>NUCLEOTIDE SEQUENCE</scope>
</reference>
<dbReference type="PRINTS" id="PR00050">
    <property type="entry name" value="COLDSHOCK"/>
</dbReference>
<protein>
    <submittedName>
        <fullName evidence="2">Cold shock protein CspB</fullName>
    </submittedName>
</protein>
<dbReference type="GO" id="GO:0003676">
    <property type="term" value="F:nucleic acid binding"/>
    <property type="evidence" value="ECO:0007669"/>
    <property type="project" value="InterPro"/>
</dbReference>
<dbReference type="Pfam" id="PF00313">
    <property type="entry name" value="CSD"/>
    <property type="match status" value="1"/>
</dbReference>
<dbReference type="PROSITE" id="PS51857">
    <property type="entry name" value="CSD_2"/>
    <property type="match status" value="1"/>
</dbReference>
<dbReference type="InterPro" id="IPR002059">
    <property type="entry name" value="CSP_DNA-bd"/>
</dbReference>
<dbReference type="InterPro" id="IPR011129">
    <property type="entry name" value="CSD"/>
</dbReference>
<sequence length="128" mass="14191">MPSGRVRFFDPDKGFGFITKDEGDGEVYFRANVLPDGVTSVKRGQRVEFGIVDGRRGEQALSVELIDPPPSLSKATRRKPEDLAAMMEDLIKMLDGLSNGYRRRRYPSSGQASKIAAMLRGVADELEK</sequence>
<dbReference type="CDD" id="cd04458">
    <property type="entry name" value="CSP_CDS"/>
    <property type="match status" value="1"/>
</dbReference>
<evidence type="ECO:0000259" key="1">
    <source>
        <dbReference type="PROSITE" id="PS51857"/>
    </source>
</evidence>
<evidence type="ECO:0000313" key="2">
    <source>
        <dbReference type="EMBL" id="CEP27297.1"/>
    </source>
</evidence>
<dbReference type="GeneID" id="61221573"/>
<feature type="domain" description="CSD" evidence="1">
    <location>
        <begin position="1"/>
        <end position="65"/>
    </location>
</feature>